<protein>
    <submittedName>
        <fullName evidence="6">HTH-type transcriptional regulator CynR</fullName>
    </submittedName>
</protein>
<dbReference type="AlphaFoldDB" id="A0A238KBD6"/>
<evidence type="ECO:0000259" key="5">
    <source>
        <dbReference type="PROSITE" id="PS50931"/>
    </source>
</evidence>
<dbReference type="InterPro" id="IPR000847">
    <property type="entry name" value="LysR_HTH_N"/>
</dbReference>
<keyword evidence="4" id="KW-0804">Transcription</keyword>
<proteinExistence type="inferred from homology"/>
<dbReference type="Proteomes" id="UP000220836">
    <property type="component" value="Unassembled WGS sequence"/>
</dbReference>
<dbReference type="GO" id="GO:0003677">
    <property type="term" value="F:DNA binding"/>
    <property type="evidence" value="ECO:0007669"/>
    <property type="project" value="UniProtKB-KW"/>
</dbReference>
<keyword evidence="2" id="KW-0805">Transcription regulation</keyword>
<feature type="domain" description="HTH lysR-type" evidence="5">
    <location>
        <begin position="4"/>
        <end position="61"/>
    </location>
</feature>
<dbReference type="SUPFAM" id="SSF46785">
    <property type="entry name" value="Winged helix' DNA-binding domain"/>
    <property type="match status" value="1"/>
</dbReference>
<dbReference type="EMBL" id="FXYH01000005">
    <property type="protein sequence ID" value="SMX39462.1"/>
    <property type="molecule type" value="Genomic_DNA"/>
</dbReference>
<dbReference type="OrthoDB" id="8479357at2"/>
<gene>
    <name evidence="6" type="primary">cynR_2</name>
    <name evidence="6" type="ORF">PEV8663_01722</name>
</gene>
<dbReference type="PROSITE" id="PS50931">
    <property type="entry name" value="HTH_LYSR"/>
    <property type="match status" value="1"/>
</dbReference>
<reference evidence="6 7" key="1">
    <citation type="submission" date="2017-05" db="EMBL/GenBank/DDBJ databases">
        <authorList>
            <person name="Song R."/>
            <person name="Chenine A.L."/>
            <person name="Ruprecht R.M."/>
        </authorList>
    </citation>
    <scope>NUCLEOTIDE SEQUENCE [LARGE SCALE GENOMIC DNA]</scope>
    <source>
        <strain evidence="6 7">CECT 8663</strain>
    </source>
</reference>
<dbReference type="RefSeq" id="WP_097804234.1">
    <property type="nucleotide sequence ID" value="NZ_FXYH01000005.1"/>
</dbReference>
<evidence type="ECO:0000313" key="7">
    <source>
        <dbReference type="Proteomes" id="UP000220836"/>
    </source>
</evidence>
<dbReference type="Gene3D" id="1.10.10.10">
    <property type="entry name" value="Winged helix-like DNA-binding domain superfamily/Winged helix DNA-binding domain"/>
    <property type="match status" value="1"/>
</dbReference>
<dbReference type="Pfam" id="PF03466">
    <property type="entry name" value="LysR_substrate"/>
    <property type="match status" value="1"/>
</dbReference>
<evidence type="ECO:0000256" key="4">
    <source>
        <dbReference type="ARBA" id="ARBA00023163"/>
    </source>
</evidence>
<name>A0A238KBD6_9RHOB</name>
<comment type="similarity">
    <text evidence="1">Belongs to the LysR transcriptional regulatory family.</text>
</comment>
<sequence>MRHIKIQQMRYFVAVYEERSITAAAHRVNATQSGVSMQIRDFEDGIGHKLFERTSTGVTPTKVGDQIYIRCNRVLLEVDQLAADVEAHTDQLYGTVRAGIMPTFAKSILAPTLIEFAGEHPFVDVRIIEGYSETLTAKVAQGDLDFAVVPGGELPIGVRSTHVDTDLEILVQNRKDTKGDPDPIHLTTSPPLNLVLPGPGNARRPRIDRYLSNMCQSKHSILELDSMMATFDLLYWGGYASVLPGCLCLPSIEDPRLKLSPLLDPVLQVDYLLIEPTAKARSKAVSAFADSLCAQINKWCQFGRDTYSRD</sequence>
<evidence type="ECO:0000256" key="2">
    <source>
        <dbReference type="ARBA" id="ARBA00023015"/>
    </source>
</evidence>
<keyword evidence="7" id="KW-1185">Reference proteome</keyword>
<evidence type="ECO:0000256" key="1">
    <source>
        <dbReference type="ARBA" id="ARBA00009437"/>
    </source>
</evidence>
<accession>A0A238KBD6</accession>
<organism evidence="6 7">
    <name type="scientific">Pelagimonas varians</name>
    <dbReference type="NCBI Taxonomy" id="696760"/>
    <lineage>
        <taxon>Bacteria</taxon>
        <taxon>Pseudomonadati</taxon>
        <taxon>Pseudomonadota</taxon>
        <taxon>Alphaproteobacteria</taxon>
        <taxon>Rhodobacterales</taxon>
        <taxon>Roseobacteraceae</taxon>
        <taxon>Pelagimonas</taxon>
    </lineage>
</organism>
<keyword evidence="3" id="KW-0238">DNA-binding</keyword>
<evidence type="ECO:0000313" key="6">
    <source>
        <dbReference type="EMBL" id="SMX39462.1"/>
    </source>
</evidence>
<dbReference type="GO" id="GO:0003700">
    <property type="term" value="F:DNA-binding transcription factor activity"/>
    <property type="evidence" value="ECO:0007669"/>
    <property type="project" value="InterPro"/>
</dbReference>
<dbReference type="InterPro" id="IPR036390">
    <property type="entry name" value="WH_DNA-bd_sf"/>
</dbReference>
<dbReference type="Gene3D" id="3.40.190.290">
    <property type="match status" value="1"/>
</dbReference>
<dbReference type="InterPro" id="IPR005119">
    <property type="entry name" value="LysR_subst-bd"/>
</dbReference>
<dbReference type="FunFam" id="1.10.10.10:FF:000001">
    <property type="entry name" value="LysR family transcriptional regulator"/>
    <property type="match status" value="1"/>
</dbReference>
<dbReference type="InterPro" id="IPR050950">
    <property type="entry name" value="HTH-type_LysR_regulators"/>
</dbReference>
<dbReference type="InterPro" id="IPR036388">
    <property type="entry name" value="WH-like_DNA-bd_sf"/>
</dbReference>
<dbReference type="Pfam" id="PF00126">
    <property type="entry name" value="HTH_1"/>
    <property type="match status" value="1"/>
</dbReference>
<dbReference type="GO" id="GO:0005829">
    <property type="term" value="C:cytosol"/>
    <property type="evidence" value="ECO:0007669"/>
    <property type="project" value="TreeGrafter"/>
</dbReference>
<dbReference type="PANTHER" id="PTHR30419">
    <property type="entry name" value="HTH-TYPE TRANSCRIPTIONAL REGULATOR YBHD"/>
    <property type="match status" value="1"/>
</dbReference>
<evidence type="ECO:0000256" key="3">
    <source>
        <dbReference type="ARBA" id="ARBA00023125"/>
    </source>
</evidence>
<dbReference type="SUPFAM" id="SSF53850">
    <property type="entry name" value="Periplasmic binding protein-like II"/>
    <property type="match status" value="1"/>
</dbReference>